<dbReference type="PANTHER" id="PTHR10794">
    <property type="entry name" value="ABHYDROLASE DOMAIN-CONTAINING PROTEIN"/>
    <property type="match status" value="1"/>
</dbReference>
<accession>A0ABW3IGZ9</accession>
<dbReference type="SUPFAM" id="SSF53474">
    <property type="entry name" value="alpha/beta-Hydrolases"/>
    <property type="match status" value="1"/>
</dbReference>
<dbReference type="PIRSF" id="PIRSF005211">
    <property type="entry name" value="Ab_hydro_YheT"/>
    <property type="match status" value="1"/>
</dbReference>
<dbReference type="Pfam" id="PF00561">
    <property type="entry name" value="Abhydrolase_1"/>
    <property type="match status" value="1"/>
</dbReference>
<dbReference type="GO" id="GO:0016787">
    <property type="term" value="F:hydrolase activity"/>
    <property type="evidence" value="ECO:0007669"/>
    <property type="project" value="UniProtKB-KW"/>
</dbReference>
<feature type="domain" description="AB hydrolase-1" evidence="4">
    <location>
        <begin position="65"/>
        <end position="278"/>
    </location>
</feature>
<protein>
    <submittedName>
        <fullName evidence="5">YheT family hydrolase</fullName>
    </submittedName>
</protein>
<dbReference type="InterPro" id="IPR050960">
    <property type="entry name" value="AB_hydrolase_4_sf"/>
</dbReference>
<comment type="similarity">
    <text evidence="1">Belongs to the AB hydrolase superfamily. AB hydrolase 4 family.</text>
</comment>
<gene>
    <name evidence="5" type="ORF">ACFQ1G_11320</name>
</gene>
<reference evidence="6" key="1">
    <citation type="journal article" date="2019" name="Int. J. Syst. Evol. Microbiol.">
        <title>The Global Catalogue of Microorganisms (GCM) 10K type strain sequencing project: providing services to taxonomists for standard genome sequencing and annotation.</title>
        <authorList>
            <consortium name="The Broad Institute Genomics Platform"/>
            <consortium name="The Broad Institute Genome Sequencing Center for Infectious Disease"/>
            <person name="Wu L."/>
            <person name="Ma J."/>
        </authorList>
    </citation>
    <scope>NUCLEOTIDE SEQUENCE [LARGE SCALE GENOMIC DNA]</scope>
    <source>
        <strain evidence="6">CCUG 60898</strain>
    </source>
</reference>
<evidence type="ECO:0000259" key="4">
    <source>
        <dbReference type="Pfam" id="PF00561"/>
    </source>
</evidence>
<keyword evidence="2" id="KW-0719">Serine esterase</keyword>
<dbReference type="PROSITE" id="PS01133">
    <property type="entry name" value="UPF0017"/>
    <property type="match status" value="1"/>
</dbReference>
<organism evidence="5 6">
    <name type="scientific">Salinimicrobium gaetbulicola</name>
    <dbReference type="NCBI Taxonomy" id="999702"/>
    <lineage>
        <taxon>Bacteria</taxon>
        <taxon>Pseudomonadati</taxon>
        <taxon>Bacteroidota</taxon>
        <taxon>Flavobacteriia</taxon>
        <taxon>Flavobacteriales</taxon>
        <taxon>Flavobacteriaceae</taxon>
        <taxon>Salinimicrobium</taxon>
    </lineage>
</organism>
<proteinExistence type="inferred from homology"/>
<keyword evidence="3 5" id="KW-0378">Hydrolase</keyword>
<dbReference type="Gene3D" id="3.40.50.1820">
    <property type="entry name" value="alpha/beta hydrolase"/>
    <property type="match status" value="1"/>
</dbReference>
<dbReference type="InterPro" id="IPR000073">
    <property type="entry name" value="AB_hydrolase_1"/>
</dbReference>
<dbReference type="PANTHER" id="PTHR10794:SF94">
    <property type="entry name" value="ESTERASE YHET-RELATED"/>
    <property type="match status" value="1"/>
</dbReference>
<sequence>MPLIKSTYKPSGIYRSADLNTIYAATLRTVKLSPYVRERIILSDEDFLDLDWSKTADANNGKVAILLHGLAGSSDRPYMKGMTRILNKKGWDTVSINLRGCSEELNKYFKSYHGGSSQDLAEVIYHIKKMEKYDSIALVGFSLGGNILLKYLGEDRNVPKEVKTAVAVSVPCDLAGSLGEINRTRNFIYSKRFELKLKQVLLARAKKFPEKLSKKEVEACSSLNDIDELYTSKAHGFENAADYYEKNSSRQFLENIKIPTLIISSKDDSFLSNSAYPIKEAENSEFLNLEIPEYGGHVGFVLPGPEFYHEKRTMEFLEKHLQV</sequence>
<evidence type="ECO:0000256" key="2">
    <source>
        <dbReference type="ARBA" id="ARBA00022487"/>
    </source>
</evidence>
<evidence type="ECO:0000256" key="3">
    <source>
        <dbReference type="ARBA" id="ARBA00022801"/>
    </source>
</evidence>
<dbReference type="EMBL" id="JBHTJP010000035">
    <property type="protein sequence ID" value="MFD0977382.1"/>
    <property type="molecule type" value="Genomic_DNA"/>
</dbReference>
<dbReference type="Proteomes" id="UP001597100">
    <property type="component" value="Unassembled WGS sequence"/>
</dbReference>
<evidence type="ECO:0000256" key="1">
    <source>
        <dbReference type="ARBA" id="ARBA00010884"/>
    </source>
</evidence>
<keyword evidence="6" id="KW-1185">Reference proteome</keyword>
<dbReference type="InterPro" id="IPR029058">
    <property type="entry name" value="AB_hydrolase_fold"/>
</dbReference>
<dbReference type="InterPro" id="IPR000952">
    <property type="entry name" value="AB_hydrolase_4_CS"/>
</dbReference>
<evidence type="ECO:0000313" key="5">
    <source>
        <dbReference type="EMBL" id="MFD0977382.1"/>
    </source>
</evidence>
<dbReference type="RefSeq" id="WP_380739621.1">
    <property type="nucleotide sequence ID" value="NZ_JBHTJP010000035.1"/>
</dbReference>
<comment type="caution">
    <text evidence="5">The sequence shown here is derived from an EMBL/GenBank/DDBJ whole genome shotgun (WGS) entry which is preliminary data.</text>
</comment>
<evidence type="ECO:0000313" key="6">
    <source>
        <dbReference type="Proteomes" id="UP001597100"/>
    </source>
</evidence>
<dbReference type="InterPro" id="IPR012020">
    <property type="entry name" value="ABHD4"/>
</dbReference>
<name>A0ABW3IGZ9_9FLAO</name>